<evidence type="ECO:0000313" key="2">
    <source>
        <dbReference type="Proteomes" id="UP000009183"/>
    </source>
</evidence>
<reference evidence="2" key="1">
    <citation type="journal article" date="2007" name="Nature">
        <title>The grapevine genome sequence suggests ancestral hexaploidization in major angiosperm phyla.</title>
        <authorList>
            <consortium name="The French-Italian Public Consortium for Grapevine Genome Characterization."/>
            <person name="Jaillon O."/>
            <person name="Aury J.-M."/>
            <person name="Noel B."/>
            <person name="Policriti A."/>
            <person name="Clepet C."/>
            <person name="Casagrande A."/>
            <person name="Choisne N."/>
            <person name="Aubourg S."/>
            <person name="Vitulo N."/>
            <person name="Jubin C."/>
            <person name="Vezzi A."/>
            <person name="Legeai F."/>
            <person name="Hugueney P."/>
            <person name="Dasilva C."/>
            <person name="Horner D."/>
            <person name="Mica E."/>
            <person name="Jublot D."/>
            <person name="Poulain J."/>
            <person name="Bruyere C."/>
            <person name="Billault A."/>
            <person name="Segurens B."/>
            <person name="Gouyvenoux M."/>
            <person name="Ugarte E."/>
            <person name="Cattonaro F."/>
            <person name="Anthouard V."/>
            <person name="Vico V."/>
            <person name="Del Fabbro C."/>
            <person name="Alaux M."/>
            <person name="Di Gaspero G."/>
            <person name="Dumas V."/>
            <person name="Felice N."/>
            <person name="Paillard S."/>
            <person name="Juman I."/>
            <person name="Moroldo M."/>
            <person name="Scalabrin S."/>
            <person name="Canaguier A."/>
            <person name="Le Clainche I."/>
            <person name="Malacrida G."/>
            <person name="Durand E."/>
            <person name="Pesole G."/>
            <person name="Laucou V."/>
            <person name="Chatelet P."/>
            <person name="Merdinoglu D."/>
            <person name="Delledonne M."/>
            <person name="Pezzotti M."/>
            <person name="Lecharny A."/>
            <person name="Scarpelli C."/>
            <person name="Artiguenave F."/>
            <person name="Pe M.E."/>
            <person name="Valle G."/>
            <person name="Morgante M."/>
            <person name="Caboche M."/>
            <person name="Adam-Blondon A.-F."/>
            <person name="Weissenbach J."/>
            <person name="Quetier F."/>
            <person name="Wincker P."/>
        </authorList>
    </citation>
    <scope>NUCLEOTIDE SEQUENCE [LARGE SCALE GENOMIC DNA]</scope>
    <source>
        <strain evidence="2">cv. Pinot noir / PN40024</strain>
    </source>
</reference>
<organism evidence="1 2">
    <name type="scientific">Vitis vinifera</name>
    <name type="common">Grape</name>
    <dbReference type="NCBI Taxonomy" id="29760"/>
    <lineage>
        <taxon>Eukaryota</taxon>
        <taxon>Viridiplantae</taxon>
        <taxon>Streptophyta</taxon>
        <taxon>Embryophyta</taxon>
        <taxon>Tracheophyta</taxon>
        <taxon>Spermatophyta</taxon>
        <taxon>Magnoliopsida</taxon>
        <taxon>eudicotyledons</taxon>
        <taxon>Gunneridae</taxon>
        <taxon>Pentapetalae</taxon>
        <taxon>rosids</taxon>
        <taxon>Vitales</taxon>
        <taxon>Vitaceae</taxon>
        <taxon>Viteae</taxon>
        <taxon>Vitis</taxon>
    </lineage>
</organism>
<proteinExistence type="predicted"/>
<gene>
    <name evidence="1" type="ordered locus">VIT_10s0071g01180</name>
</gene>
<keyword evidence="2" id="KW-1185">Reference proteome</keyword>
<dbReference type="Proteomes" id="UP000009183">
    <property type="component" value="Chromosome 10"/>
</dbReference>
<dbReference type="AlphaFoldDB" id="D7TXW2"/>
<dbReference type="InParanoid" id="D7TXW2"/>
<protein>
    <submittedName>
        <fullName evidence="1">Uncharacterized protein</fullName>
    </submittedName>
</protein>
<dbReference type="HOGENOM" id="CLU_3413544_0_0_1"/>
<dbReference type="PaxDb" id="29760-VIT_10s0071g01180.t01"/>
<name>D7TXW2_VITVI</name>
<evidence type="ECO:0000313" key="1">
    <source>
        <dbReference type="EMBL" id="CBI35337.3"/>
    </source>
</evidence>
<dbReference type="EMBL" id="FN596260">
    <property type="protein sequence ID" value="CBI35337.3"/>
    <property type="molecule type" value="Genomic_DNA"/>
</dbReference>
<sequence length="28" mass="3528">MVQQLIFLLMVQRTQRQRRGNFRPKRLN</sequence>
<accession>D7TXW2</accession>